<name>A0A9D5C9M6_9LILI</name>
<sequence length="137" mass="16406">MGTEWVIFVWIIAFFLLISLIVLIVYQLMCLADLEFDYINPYDSASRINYVVLPEFAVQGALSLLFLLTGHWIMFLFSVPILYYNLKLYRHKEHLVDITEIFNLLSREKKRRLFKLAYLVILLLLSFFWMIWSVLED</sequence>
<evidence type="ECO:0000256" key="3">
    <source>
        <dbReference type="ARBA" id="ARBA00022692"/>
    </source>
</evidence>
<evidence type="ECO:0000256" key="5">
    <source>
        <dbReference type="ARBA" id="ARBA00023136"/>
    </source>
</evidence>
<proteinExistence type="inferred from homology"/>
<dbReference type="Proteomes" id="UP001085076">
    <property type="component" value="Miscellaneous, Linkage group lg06"/>
</dbReference>
<keyword evidence="5 6" id="KW-0472">Membrane</keyword>
<dbReference type="InterPro" id="IPR003377">
    <property type="entry name" value="Cornichon"/>
</dbReference>
<dbReference type="AlphaFoldDB" id="A0A9D5C9M6"/>
<dbReference type="GO" id="GO:0016020">
    <property type="term" value="C:membrane"/>
    <property type="evidence" value="ECO:0007669"/>
    <property type="project" value="UniProtKB-SubCell"/>
</dbReference>
<dbReference type="OrthoDB" id="434393at2759"/>
<gene>
    <name evidence="7" type="ORF">J5N97_021612</name>
</gene>
<keyword evidence="4 6" id="KW-1133">Transmembrane helix</keyword>
<feature type="transmembrane region" description="Helical" evidence="6">
    <location>
        <begin position="61"/>
        <end position="84"/>
    </location>
</feature>
<keyword evidence="8" id="KW-1185">Reference proteome</keyword>
<feature type="transmembrane region" description="Helical" evidence="6">
    <location>
        <begin position="7"/>
        <end position="29"/>
    </location>
</feature>
<dbReference type="PANTHER" id="PTHR12290">
    <property type="entry name" value="CORNICHON-RELATED"/>
    <property type="match status" value="1"/>
</dbReference>
<keyword evidence="3 6" id="KW-0812">Transmembrane</keyword>
<dbReference type="SMART" id="SM01398">
    <property type="entry name" value="Cornichon"/>
    <property type="match status" value="1"/>
</dbReference>
<reference evidence="7" key="2">
    <citation type="journal article" date="2022" name="Hortic Res">
        <title>The genome of Dioscorea zingiberensis sheds light on the biosynthesis, origin and evolution of the medicinally important diosgenin saponins.</title>
        <authorList>
            <person name="Li Y."/>
            <person name="Tan C."/>
            <person name="Li Z."/>
            <person name="Guo J."/>
            <person name="Li S."/>
            <person name="Chen X."/>
            <person name="Wang C."/>
            <person name="Dai X."/>
            <person name="Yang H."/>
            <person name="Song W."/>
            <person name="Hou L."/>
            <person name="Xu J."/>
            <person name="Tong Z."/>
            <person name="Xu A."/>
            <person name="Yuan X."/>
            <person name="Wang W."/>
            <person name="Yang Q."/>
            <person name="Chen L."/>
            <person name="Sun Z."/>
            <person name="Wang K."/>
            <person name="Pan B."/>
            <person name="Chen J."/>
            <person name="Bao Y."/>
            <person name="Liu F."/>
            <person name="Qi X."/>
            <person name="Gang D.R."/>
            <person name="Wen J."/>
            <person name="Li J."/>
        </authorList>
    </citation>
    <scope>NUCLEOTIDE SEQUENCE</scope>
    <source>
        <strain evidence="7">Dzin_1.0</strain>
    </source>
</reference>
<comment type="similarity">
    <text evidence="2">Belongs to the cornichon family.</text>
</comment>
<dbReference type="Pfam" id="PF03311">
    <property type="entry name" value="Cornichon"/>
    <property type="match status" value="1"/>
</dbReference>
<dbReference type="EMBL" id="JAGGNH010000006">
    <property type="protein sequence ID" value="KAJ0968735.1"/>
    <property type="molecule type" value="Genomic_DNA"/>
</dbReference>
<evidence type="ECO:0000256" key="2">
    <source>
        <dbReference type="ARBA" id="ARBA00010095"/>
    </source>
</evidence>
<evidence type="ECO:0000256" key="1">
    <source>
        <dbReference type="ARBA" id="ARBA00004141"/>
    </source>
</evidence>
<evidence type="ECO:0000256" key="6">
    <source>
        <dbReference type="SAM" id="Phobius"/>
    </source>
</evidence>
<comment type="caution">
    <text evidence="7">The sequence shown here is derived from an EMBL/GenBank/DDBJ whole genome shotgun (WGS) entry which is preliminary data.</text>
</comment>
<protein>
    <submittedName>
        <fullName evidence="7">Uncharacterized protein</fullName>
    </submittedName>
</protein>
<comment type="subcellular location">
    <subcellularLocation>
        <location evidence="1">Membrane</location>
        <topology evidence="1">Multi-pass membrane protein</topology>
    </subcellularLocation>
</comment>
<evidence type="ECO:0000313" key="7">
    <source>
        <dbReference type="EMBL" id="KAJ0968735.1"/>
    </source>
</evidence>
<dbReference type="GO" id="GO:0016192">
    <property type="term" value="P:vesicle-mediated transport"/>
    <property type="evidence" value="ECO:0007669"/>
    <property type="project" value="InterPro"/>
</dbReference>
<feature type="transmembrane region" description="Helical" evidence="6">
    <location>
        <begin position="116"/>
        <end position="135"/>
    </location>
</feature>
<organism evidence="7 8">
    <name type="scientific">Dioscorea zingiberensis</name>
    <dbReference type="NCBI Taxonomy" id="325984"/>
    <lineage>
        <taxon>Eukaryota</taxon>
        <taxon>Viridiplantae</taxon>
        <taxon>Streptophyta</taxon>
        <taxon>Embryophyta</taxon>
        <taxon>Tracheophyta</taxon>
        <taxon>Spermatophyta</taxon>
        <taxon>Magnoliopsida</taxon>
        <taxon>Liliopsida</taxon>
        <taxon>Dioscoreales</taxon>
        <taxon>Dioscoreaceae</taxon>
        <taxon>Dioscorea</taxon>
    </lineage>
</organism>
<accession>A0A9D5C9M6</accession>
<evidence type="ECO:0000256" key="4">
    <source>
        <dbReference type="ARBA" id="ARBA00022989"/>
    </source>
</evidence>
<evidence type="ECO:0000313" key="8">
    <source>
        <dbReference type="Proteomes" id="UP001085076"/>
    </source>
</evidence>
<reference evidence="7" key="1">
    <citation type="submission" date="2021-03" db="EMBL/GenBank/DDBJ databases">
        <authorList>
            <person name="Li Z."/>
            <person name="Yang C."/>
        </authorList>
    </citation>
    <scope>NUCLEOTIDE SEQUENCE</scope>
    <source>
        <strain evidence="7">Dzin_1.0</strain>
        <tissue evidence="7">Leaf</tissue>
    </source>
</reference>